<organism evidence="2 3">
    <name type="scientific">Novosphingobium bradum</name>
    <dbReference type="NCBI Taxonomy" id="1737444"/>
    <lineage>
        <taxon>Bacteria</taxon>
        <taxon>Pseudomonadati</taxon>
        <taxon>Pseudomonadota</taxon>
        <taxon>Alphaproteobacteria</taxon>
        <taxon>Sphingomonadales</taxon>
        <taxon>Sphingomonadaceae</taxon>
        <taxon>Novosphingobium</taxon>
    </lineage>
</organism>
<keyword evidence="1" id="KW-1133">Transmembrane helix</keyword>
<dbReference type="EMBL" id="JBHRTQ010000002">
    <property type="protein sequence ID" value="MFC3172961.1"/>
    <property type="molecule type" value="Genomic_DNA"/>
</dbReference>
<proteinExistence type="predicted"/>
<feature type="transmembrane region" description="Helical" evidence="1">
    <location>
        <begin position="49"/>
        <end position="67"/>
    </location>
</feature>
<dbReference type="RefSeq" id="WP_379508355.1">
    <property type="nucleotide sequence ID" value="NZ_JBHRTQ010000002.1"/>
</dbReference>
<feature type="transmembrane region" description="Helical" evidence="1">
    <location>
        <begin position="98"/>
        <end position="120"/>
    </location>
</feature>
<dbReference type="Proteomes" id="UP001595604">
    <property type="component" value="Unassembled WGS sequence"/>
</dbReference>
<evidence type="ECO:0000256" key="1">
    <source>
        <dbReference type="SAM" id="Phobius"/>
    </source>
</evidence>
<reference evidence="3" key="1">
    <citation type="journal article" date="2019" name="Int. J. Syst. Evol. Microbiol.">
        <title>The Global Catalogue of Microorganisms (GCM) 10K type strain sequencing project: providing services to taxonomists for standard genome sequencing and annotation.</title>
        <authorList>
            <consortium name="The Broad Institute Genomics Platform"/>
            <consortium name="The Broad Institute Genome Sequencing Center for Infectious Disease"/>
            <person name="Wu L."/>
            <person name="Ma J."/>
        </authorList>
    </citation>
    <scope>NUCLEOTIDE SEQUENCE [LARGE SCALE GENOMIC DNA]</scope>
    <source>
        <strain evidence="3">KCTC 42984</strain>
    </source>
</reference>
<keyword evidence="1" id="KW-0812">Transmembrane</keyword>
<feature type="transmembrane region" description="Helical" evidence="1">
    <location>
        <begin position="24"/>
        <end position="43"/>
    </location>
</feature>
<keyword evidence="1" id="KW-0472">Membrane</keyword>
<name>A0ABV7INW5_9SPHN</name>
<evidence type="ECO:0000313" key="3">
    <source>
        <dbReference type="Proteomes" id="UP001595604"/>
    </source>
</evidence>
<accession>A0ABV7INW5</accession>
<protein>
    <submittedName>
        <fullName evidence="2">Uncharacterized protein</fullName>
    </submittedName>
</protein>
<keyword evidence="3" id="KW-1185">Reference proteome</keyword>
<gene>
    <name evidence="2" type="ORF">ACFOD9_01715</name>
</gene>
<evidence type="ECO:0000313" key="2">
    <source>
        <dbReference type="EMBL" id="MFC3172961.1"/>
    </source>
</evidence>
<sequence length="122" mass="13432">MVGTKPQAVDRPQPDWRRRMSNQVAYALLVYTGLQIFLTVGALEGRRSSLLPYVALVVLVVAIIPACRCTERRWQSLDEASSHDPALAAAFRRDCTGLWLLAIGLPIGLTALLKALAWAFGR</sequence>
<comment type="caution">
    <text evidence="2">The sequence shown here is derived from an EMBL/GenBank/DDBJ whole genome shotgun (WGS) entry which is preliminary data.</text>
</comment>